<evidence type="ECO:0000313" key="10">
    <source>
        <dbReference type="Proteomes" id="UP000002218"/>
    </source>
</evidence>
<feature type="transmembrane region" description="Helical" evidence="7">
    <location>
        <begin position="27"/>
        <end position="48"/>
    </location>
</feature>
<feature type="transmembrane region" description="Helical" evidence="7">
    <location>
        <begin position="224"/>
        <end position="244"/>
    </location>
</feature>
<dbReference type="PANTHER" id="PTHR30193:SF41">
    <property type="entry name" value="DIACETYLCHITOBIOSE UPTAKE SYSTEM PERMEASE PROTEIN NGCF"/>
    <property type="match status" value="1"/>
</dbReference>
<comment type="similarity">
    <text evidence="7">Belongs to the binding-protein-dependent transport system permease family.</text>
</comment>
<evidence type="ECO:0000256" key="7">
    <source>
        <dbReference type="RuleBase" id="RU363032"/>
    </source>
</evidence>
<dbReference type="PANTHER" id="PTHR30193">
    <property type="entry name" value="ABC TRANSPORTER PERMEASE PROTEIN"/>
    <property type="match status" value="1"/>
</dbReference>
<gene>
    <name evidence="9" type="ordered locus">Namu_1775</name>
</gene>
<dbReference type="OrthoDB" id="9804439at2"/>
<proteinExistence type="inferred from homology"/>
<keyword evidence="6 7" id="KW-0472">Membrane</keyword>
<dbReference type="InterPro" id="IPR035906">
    <property type="entry name" value="MetI-like_sf"/>
</dbReference>
<dbReference type="EMBL" id="CP001737">
    <property type="protein sequence ID" value="ACV78165.1"/>
    <property type="molecule type" value="Genomic_DNA"/>
</dbReference>
<organism evidence="9 10">
    <name type="scientific">Nakamurella multipartita (strain ATCC 700099 / DSM 44233 / CIP 104796 / JCM 9543 / NBRC 105858 / Y-104)</name>
    <name type="common">Microsphaera multipartita</name>
    <dbReference type="NCBI Taxonomy" id="479431"/>
    <lineage>
        <taxon>Bacteria</taxon>
        <taxon>Bacillati</taxon>
        <taxon>Actinomycetota</taxon>
        <taxon>Actinomycetes</taxon>
        <taxon>Nakamurellales</taxon>
        <taxon>Nakamurellaceae</taxon>
        <taxon>Nakamurella</taxon>
    </lineage>
</organism>
<dbReference type="SUPFAM" id="SSF161098">
    <property type="entry name" value="MetI-like"/>
    <property type="match status" value="1"/>
</dbReference>
<dbReference type="InterPro" id="IPR000515">
    <property type="entry name" value="MetI-like"/>
</dbReference>
<evidence type="ECO:0000256" key="5">
    <source>
        <dbReference type="ARBA" id="ARBA00022989"/>
    </source>
</evidence>
<feature type="transmembrane region" description="Helical" evidence="7">
    <location>
        <begin position="162"/>
        <end position="181"/>
    </location>
</feature>
<feature type="transmembrane region" description="Helical" evidence="7">
    <location>
        <begin position="276"/>
        <end position="296"/>
    </location>
</feature>
<evidence type="ECO:0000256" key="4">
    <source>
        <dbReference type="ARBA" id="ARBA00022692"/>
    </source>
</evidence>
<keyword evidence="5 7" id="KW-1133">Transmembrane helix</keyword>
<dbReference type="CDD" id="cd06261">
    <property type="entry name" value="TM_PBP2"/>
    <property type="match status" value="1"/>
</dbReference>
<feature type="domain" description="ABC transmembrane type-1" evidence="8">
    <location>
        <begin position="86"/>
        <end position="297"/>
    </location>
</feature>
<evidence type="ECO:0000313" key="9">
    <source>
        <dbReference type="EMBL" id="ACV78165.1"/>
    </source>
</evidence>
<dbReference type="KEGG" id="nml:Namu_1775"/>
<keyword evidence="3" id="KW-1003">Cell membrane</keyword>
<name>C8XGI2_NAKMY</name>
<reference evidence="10" key="1">
    <citation type="submission" date="2009-09" db="EMBL/GenBank/DDBJ databases">
        <title>The complete genome of Nakamurella multipartita DSM 44233.</title>
        <authorList>
            <consortium name="US DOE Joint Genome Institute (JGI-PGF)"/>
            <person name="Lucas S."/>
            <person name="Copeland A."/>
            <person name="Lapidus A."/>
            <person name="Glavina del Rio T."/>
            <person name="Dalin E."/>
            <person name="Tice H."/>
            <person name="Bruce D."/>
            <person name="Goodwin L."/>
            <person name="Pitluck S."/>
            <person name="Kyrpides N."/>
            <person name="Mavromatis K."/>
            <person name="Ivanova N."/>
            <person name="Ovchinnikova G."/>
            <person name="Sims D."/>
            <person name="Meincke L."/>
            <person name="Brettin T."/>
            <person name="Detter J.C."/>
            <person name="Han C."/>
            <person name="Larimer F."/>
            <person name="Land M."/>
            <person name="Hauser L."/>
            <person name="Markowitz V."/>
            <person name="Cheng J.-F."/>
            <person name="Hugenholtz P."/>
            <person name="Woyke T."/>
            <person name="Wu D."/>
            <person name="Klenk H.-P."/>
            <person name="Eisen J.A."/>
        </authorList>
    </citation>
    <scope>NUCLEOTIDE SEQUENCE [LARGE SCALE GENOMIC DNA]</scope>
    <source>
        <strain evidence="10">ATCC 700099 / DSM 44233 / CIP 104796 / JCM 9543 / NBRC 105858 / Y-104</strain>
    </source>
</reference>
<keyword evidence="10" id="KW-1185">Reference proteome</keyword>
<dbReference type="eggNOG" id="COG1175">
    <property type="taxonomic scope" value="Bacteria"/>
</dbReference>
<dbReference type="RefSeq" id="WP_015747067.1">
    <property type="nucleotide sequence ID" value="NC_013235.1"/>
</dbReference>
<keyword evidence="2 7" id="KW-0813">Transport</keyword>
<feature type="transmembrane region" description="Helical" evidence="7">
    <location>
        <begin position="92"/>
        <end position="111"/>
    </location>
</feature>
<dbReference type="Gene3D" id="1.10.3720.10">
    <property type="entry name" value="MetI-like"/>
    <property type="match status" value="1"/>
</dbReference>
<dbReference type="PROSITE" id="PS50928">
    <property type="entry name" value="ABC_TM1"/>
    <property type="match status" value="1"/>
</dbReference>
<evidence type="ECO:0000259" key="8">
    <source>
        <dbReference type="PROSITE" id="PS50928"/>
    </source>
</evidence>
<protein>
    <submittedName>
        <fullName evidence="9">Binding-protein-dependent transport systems inner membrane component</fullName>
    </submittedName>
</protein>
<dbReference type="STRING" id="479431.Namu_1775"/>
<feature type="transmembrane region" description="Helical" evidence="7">
    <location>
        <begin position="123"/>
        <end position="142"/>
    </location>
</feature>
<dbReference type="SUPFAM" id="SSF160964">
    <property type="entry name" value="MalF N-terminal region-like"/>
    <property type="match status" value="1"/>
</dbReference>
<evidence type="ECO:0000256" key="1">
    <source>
        <dbReference type="ARBA" id="ARBA00004651"/>
    </source>
</evidence>
<sequence>MSVSSASASTRPAAPVKKRRDIGDLKIALVFILPCLIGFGLFFLWPTIRGFYLSFTNYDGGNKPGKWVGLANYQQMLHDPVLAKSLLVTVEYVVINIVVQTILALMIALLMQRVVTSTLSRGTLLTPYFIAPVIAALVWFWMLDPNLGIVNVMLEKLGIGSISFFGSSTWVIPTIALVNVWKYMGYTALLIFAGLQTIPTSVYEAASLDGAGEVKQFFKITLPLLRPVIVLVLITSVTGSFQVFDTVAVTSKGGPANSSNVIQYYIVDQAFNRSHFGYGSAISVLLFVILVVVALIQFKALRGRESDLA</sequence>
<evidence type="ECO:0000256" key="6">
    <source>
        <dbReference type="ARBA" id="ARBA00023136"/>
    </source>
</evidence>
<evidence type="ECO:0000256" key="3">
    <source>
        <dbReference type="ARBA" id="ARBA00022475"/>
    </source>
</evidence>
<reference evidence="9 10" key="2">
    <citation type="journal article" date="2010" name="Stand. Genomic Sci.">
        <title>Complete genome sequence of Nakamurella multipartita type strain (Y-104).</title>
        <authorList>
            <person name="Tice H."/>
            <person name="Mayilraj S."/>
            <person name="Sims D."/>
            <person name="Lapidus A."/>
            <person name="Nolan M."/>
            <person name="Lucas S."/>
            <person name="Glavina Del Rio T."/>
            <person name="Copeland A."/>
            <person name="Cheng J.F."/>
            <person name="Meincke L."/>
            <person name="Bruce D."/>
            <person name="Goodwin L."/>
            <person name="Pitluck S."/>
            <person name="Ivanova N."/>
            <person name="Mavromatis K."/>
            <person name="Ovchinnikova G."/>
            <person name="Pati A."/>
            <person name="Chen A."/>
            <person name="Palaniappan K."/>
            <person name="Land M."/>
            <person name="Hauser L."/>
            <person name="Chang Y.J."/>
            <person name="Jeffries C.D."/>
            <person name="Detter J.C."/>
            <person name="Brettin T."/>
            <person name="Rohde M."/>
            <person name="Goker M."/>
            <person name="Bristow J."/>
            <person name="Eisen J.A."/>
            <person name="Markowitz V."/>
            <person name="Hugenholtz P."/>
            <person name="Kyrpides N.C."/>
            <person name="Klenk H.P."/>
            <person name="Chen F."/>
        </authorList>
    </citation>
    <scope>NUCLEOTIDE SEQUENCE [LARGE SCALE GENOMIC DNA]</scope>
    <source>
        <strain evidence="10">ATCC 700099 / DSM 44233 / CIP 104796 / JCM 9543 / NBRC 105858 / Y-104</strain>
    </source>
</reference>
<dbReference type="Proteomes" id="UP000002218">
    <property type="component" value="Chromosome"/>
</dbReference>
<keyword evidence="4 7" id="KW-0812">Transmembrane</keyword>
<dbReference type="Pfam" id="PF00528">
    <property type="entry name" value="BPD_transp_1"/>
    <property type="match status" value="1"/>
</dbReference>
<dbReference type="HOGENOM" id="CLU_016047_0_2_11"/>
<comment type="subcellular location">
    <subcellularLocation>
        <location evidence="1 7">Cell membrane</location>
        <topology evidence="1 7">Multi-pass membrane protein</topology>
    </subcellularLocation>
</comment>
<dbReference type="InParanoid" id="C8XGI2"/>
<evidence type="ECO:0000256" key="2">
    <source>
        <dbReference type="ARBA" id="ARBA00022448"/>
    </source>
</evidence>
<dbReference type="GO" id="GO:0005886">
    <property type="term" value="C:plasma membrane"/>
    <property type="evidence" value="ECO:0007669"/>
    <property type="project" value="UniProtKB-SubCell"/>
</dbReference>
<dbReference type="GO" id="GO:0055085">
    <property type="term" value="P:transmembrane transport"/>
    <property type="evidence" value="ECO:0007669"/>
    <property type="project" value="InterPro"/>
</dbReference>
<dbReference type="AlphaFoldDB" id="C8XGI2"/>
<dbReference type="InterPro" id="IPR051393">
    <property type="entry name" value="ABC_transporter_permease"/>
</dbReference>
<accession>C8XGI2</accession>